<dbReference type="PROSITE" id="PS51257">
    <property type="entry name" value="PROKAR_LIPOPROTEIN"/>
    <property type="match status" value="1"/>
</dbReference>
<accession>Q1CZ15</accession>
<proteinExistence type="predicted"/>
<name>Q1CZ15_MYXXD</name>
<organism evidence="1 2">
    <name type="scientific">Myxococcus xanthus (strain DK1622)</name>
    <dbReference type="NCBI Taxonomy" id="246197"/>
    <lineage>
        <taxon>Bacteria</taxon>
        <taxon>Pseudomonadati</taxon>
        <taxon>Myxococcota</taxon>
        <taxon>Myxococcia</taxon>
        <taxon>Myxococcales</taxon>
        <taxon>Cystobacterineae</taxon>
        <taxon>Myxococcaceae</taxon>
        <taxon>Myxococcus</taxon>
    </lineage>
</organism>
<dbReference type="Proteomes" id="UP000002402">
    <property type="component" value="Chromosome"/>
</dbReference>
<dbReference type="AlphaFoldDB" id="Q1CZ15"/>
<evidence type="ECO:0000313" key="1">
    <source>
        <dbReference type="EMBL" id="ABF87692.1"/>
    </source>
</evidence>
<protein>
    <submittedName>
        <fullName evidence="1">Lipoprotein</fullName>
    </submittedName>
</protein>
<dbReference type="eggNOG" id="ENOG50338ZF">
    <property type="taxonomic scope" value="Bacteria"/>
</dbReference>
<reference evidence="1 2" key="1">
    <citation type="journal article" date="2006" name="Proc. Natl. Acad. Sci. U.S.A.">
        <title>Evolution of sensory complexity recorded in a myxobacterial genome.</title>
        <authorList>
            <person name="Goldman B.S."/>
            <person name="Nierman W.C."/>
            <person name="Kaiser D."/>
            <person name="Slater S.C."/>
            <person name="Durkin A.S."/>
            <person name="Eisen J.A."/>
            <person name="Ronning C.M."/>
            <person name="Barbazuk W.B."/>
            <person name="Blanchard M."/>
            <person name="Field C."/>
            <person name="Halling C."/>
            <person name="Hinkle G."/>
            <person name="Iartchuk O."/>
            <person name="Kim H.S."/>
            <person name="Mackenzie C."/>
            <person name="Madupu R."/>
            <person name="Miller N."/>
            <person name="Shvartsbeyn A."/>
            <person name="Sullivan S.A."/>
            <person name="Vaudin M."/>
            <person name="Wiegand R."/>
            <person name="Kaplan H.B."/>
        </authorList>
    </citation>
    <scope>NUCLEOTIDE SEQUENCE [LARGE SCALE GENOMIC DNA]</scope>
    <source>
        <strain evidence="2">DK1622</strain>
    </source>
</reference>
<dbReference type="KEGG" id="mxa:MXAN_6227"/>
<sequence length="156" mass="17617">MPRMRGHRNWAGTSVIAVTLWLACGVAMSGCGRGKERAALATKLEQRIRSATEVGDAFHLSEVTDFDWDTLHVFTPYVVAEEVRQSLGNDWSGARDIYESECLLVFVKEGRVVMDLEFPRMKGDFSAMKKYRFSRDEARFAAPKDGRRLTHAMDAP</sequence>
<evidence type="ECO:0000313" key="2">
    <source>
        <dbReference type="Proteomes" id="UP000002402"/>
    </source>
</evidence>
<gene>
    <name evidence="1" type="ordered locus">MXAN_6227</name>
</gene>
<keyword evidence="1" id="KW-0449">Lipoprotein</keyword>
<dbReference type="EnsemblBacteria" id="ABF87692">
    <property type="protein sequence ID" value="ABF87692"/>
    <property type="gene ID" value="MXAN_6227"/>
</dbReference>
<dbReference type="EMBL" id="CP000113">
    <property type="protein sequence ID" value="ABF87692.1"/>
    <property type="molecule type" value="Genomic_DNA"/>
</dbReference>
<dbReference type="HOGENOM" id="CLU_1667926_0_0_7"/>
<dbReference type="STRING" id="246197.MXAN_6227"/>
<keyword evidence="2" id="KW-1185">Reference proteome</keyword>